<name>A0A818P3J5_9BILA</name>
<sequence>MSANIVAVDMENHGISYGDITTHALSTCLCFLLDGKIGNTPFCYLSHTSKNDDDKVDTPEKLLIFILSIISANLMEYLQINSIANTITLINKLTQDDYS</sequence>
<evidence type="ECO:0000313" key="3">
    <source>
        <dbReference type="Proteomes" id="UP000663881"/>
    </source>
</evidence>
<dbReference type="EMBL" id="CAJOAY010000275">
    <property type="protein sequence ID" value="CAF3613474.1"/>
    <property type="molecule type" value="Genomic_DNA"/>
</dbReference>
<comment type="caution">
    <text evidence="2">The sequence shown here is derived from an EMBL/GenBank/DDBJ whole genome shotgun (WGS) entry which is preliminary data.</text>
</comment>
<dbReference type="Proteomes" id="UP000663891">
    <property type="component" value="Unassembled WGS sequence"/>
</dbReference>
<evidence type="ECO:0000313" key="1">
    <source>
        <dbReference type="EMBL" id="CAF0835089.1"/>
    </source>
</evidence>
<accession>A0A818P3J5</accession>
<evidence type="ECO:0000313" key="2">
    <source>
        <dbReference type="EMBL" id="CAF3613474.1"/>
    </source>
</evidence>
<dbReference type="AlphaFoldDB" id="A0A818P3J5"/>
<reference evidence="2" key="1">
    <citation type="submission" date="2021-02" db="EMBL/GenBank/DDBJ databases">
        <authorList>
            <person name="Nowell W R."/>
        </authorList>
    </citation>
    <scope>NUCLEOTIDE SEQUENCE</scope>
</reference>
<protein>
    <submittedName>
        <fullName evidence="2">Uncharacterized protein</fullName>
    </submittedName>
</protein>
<dbReference type="EMBL" id="CAJNON010000035">
    <property type="protein sequence ID" value="CAF0835089.1"/>
    <property type="molecule type" value="Genomic_DNA"/>
</dbReference>
<gene>
    <name evidence="2" type="ORF">OKA104_LOCUS7245</name>
    <name evidence="1" type="ORF">VCS650_LOCUS5819</name>
</gene>
<proteinExistence type="predicted"/>
<dbReference type="Proteomes" id="UP000663881">
    <property type="component" value="Unassembled WGS sequence"/>
</dbReference>
<organism evidence="2 3">
    <name type="scientific">Adineta steineri</name>
    <dbReference type="NCBI Taxonomy" id="433720"/>
    <lineage>
        <taxon>Eukaryota</taxon>
        <taxon>Metazoa</taxon>
        <taxon>Spiralia</taxon>
        <taxon>Gnathifera</taxon>
        <taxon>Rotifera</taxon>
        <taxon>Eurotatoria</taxon>
        <taxon>Bdelloidea</taxon>
        <taxon>Adinetida</taxon>
        <taxon>Adinetidae</taxon>
        <taxon>Adineta</taxon>
    </lineage>
</organism>